<organism evidence="1 2">
    <name type="scientific">Prunus dulcis</name>
    <name type="common">Almond</name>
    <name type="synonym">Amygdalus dulcis</name>
    <dbReference type="NCBI Taxonomy" id="3755"/>
    <lineage>
        <taxon>Eukaryota</taxon>
        <taxon>Viridiplantae</taxon>
        <taxon>Streptophyta</taxon>
        <taxon>Embryophyta</taxon>
        <taxon>Tracheophyta</taxon>
        <taxon>Spermatophyta</taxon>
        <taxon>Magnoliopsida</taxon>
        <taxon>eudicotyledons</taxon>
        <taxon>Gunneridae</taxon>
        <taxon>Pentapetalae</taxon>
        <taxon>rosids</taxon>
        <taxon>fabids</taxon>
        <taxon>Rosales</taxon>
        <taxon>Rosaceae</taxon>
        <taxon>Amygdaloideae</taxon>
        <taxon>Amygdaleae</taxon>
        <taxon>Prunus</taxon>
    </lineage>
</organism>
<gene>
    <name evidence="1" type="ORF">L3X38_012856</name>
</gene>
<evidence type="ECO:0000313" key="1">
    <source>
        <dbReference type="EMBL" id="KAI5344979.1"/>
    </source>
</evidence>
<name>A0AAD4ZGG6_PRUDU</name>
<sequence>MRSNNFTTRLSSKHLHDFFKSTNKLSLEWGEIDHKFKHDSSSILKQYVFTLSRVDSVNNTEEAAVRVDRAVETGATNIKANHMACLDITFDLVRR</sequence>
<dbReference type="Proteomes" id="UP001054821">
    <property type="component" value="Chromosome 2"/>
</dbReference>
<accession>A0AAD4ZGG6</accession>
<keyword evidence="2" id="KW-1185">Reference proteome</keyword>
<comment type="caution">
    <text evidence="1">The sequence shown here is derived from an EMBL/GenBank/DDBJ whole genome shotgun (WGS) entry which is preliminary data.</text>
</comment>
<dbReference type="EMBL" id="JAJFAZ020000002">
    <property type="protein sequence ID" value="KAI5344979.1"/>
    <property type="molecule type" value="Genomic_DNA"/>
</dbReference>
<reference evidence="1 2" key="1">
    <citation type="journal article" date="2022" name="G3 (Bethesda)">
        <title>Whole-genome sequence and methylome profiling of the almond [Prunus dulcis (Mill.) D.A. Webb] cultivar 'Nonpareil'.</title>
        <authorList>
            <person name="D'Amico-Willman K.M."/>
            <person name="Ouma W.Z."/>
            <person name="Meulia T."/>
            <person name="Sideli G.M."/>
            <person name="Gradziel T.M."/>
            <person name="Fresnedo-Ramirez J."/>
        </authorList>
    </citation>
    <scope>NUCLEOTIDE SEQUENCE [LARGE SCALE GENOMIC DNA]</scope>
    <source>
        <strain evidence="1">Clone GOH B32 T37-40</strain>
    </source>
</reference>
<dbReference type="AlphaFoldDB" id="A0AAD4ZGG6"/>
<proteinExistence type="predicted"/>
<protein>
    <submittedName>
        <fullName evidence="1">Uncharacterized protein</fullName>
    </submittedName>
</protein>
<evidence type="ECO:0000313" key="2">
    <source>
        <dbReference type="Proteomes" id="UP001054821"/>
    </source>
</evidence>